<name>A0A016ST99_9BILA</name>
<dbReference type="AlphaFoldDB" id="A0A016ST99"/>
<sequence>MSYIYPGRSLNMENNLKAELGRRRRAAWAAFRPLREAIDQLTENKLRAHLFDSTVLLSLCYAAETWSDTAATLKSLSTVHRALERCLLRYSGRTQLQAGLRSSHLRRTPAFTIRRNTYRKLSTDGPVILCEGKRDRCFRCTDRPAERSAGNESKFSPASSTMLLYDNGGRKNRMEAMPVRHVNHIGQR</sequence>
<evidence type="ECO:0000313" key="2">
    <source>
        <dbReference type="Proteomes" id="UP000024635"/>
    </source>
</evidence>
<organism evidence="1 2">
    <name type="scientific">Ancylostoma ceylanicum</name>
    <dbReference type="NCBI Taxonomy" id="53326"/>
    <lineage>
        <taxon>Eukaryota</taxon>
        <taxon>Metazoa</taxon>
        <taxon>Ecdysozoa</taxon>
        <taxon>Nematoda</taxon>
        <taxon>Chromadorea</taxon>
        <taxon>Rhabditida</taxon>
        <taxon>Rhabditina</taxon>
        <taxon>Rhabditomorpha</taxon>
        <taxon>Strongyloidea</taxon>
        <taxon>Ancylostomatidae</taxon>
        <taxon>Ancylostomatinae</taxon>
        <taxon>Ancylostoma</taxon>
    </lineage>
</organism>
<gene>
    <name evidence="1" type="primary">Acey_s0180.g768</name>
    <name evidence="1" type="ORF">Y032_0180g768</name>
</gene>
<evidence type="ECO:0000313" key="1">
    <source>
        <dbReference type="EMBL" id="EYB93577.1"/>
    </source>
</evidence>
<reference evidence="2" key="1">
    <citation type="journal article" date="2015" name="Nat. Genet.">
        <title>The genome and transcriptome of the zoonotic hookworm Ancylostoma ceylanicum identify infection-specific gene families.</title>
        <authorList>
            <person name="Schwarz E.M."/>
            <person name="Hu Y."/>
            <person name="Antoshechkin I."/>
            <person name="Miller M.M."/>
            <person name="Sternberg P.W."/>
            <person name="Aroian R.V."/>
        </authorList>
    </citation>
    <scope>NUCLEOTIDE SEQUENCE</scope>
    <source>
        <strain evidence="2">HY135</strain>
    </source>
</reference>
<keyword evidence="2" id="KW-1185">Reference proteome</keyword>
<dbReference type="Proteomes" id="UP000024635">
    <property type="component" value="Unassembled WGS sequence"/>
</dbReference>
<proteinExistence type="predicted"/>
<comment type="caution">
    <text evidence="1">The sequence shown here is derived from an EMBL/GenBank/DDBJ whole genome shotgun (WGS) entry which is preliminary data.</text>
</comment>
<dbReference type="EMBL" id="JARK01001516">
    <property type="protein sequence ID" value="EYB93577.1"/>
    <property type="molecule type" value="Genomic_DNA"/>
</dbReference>
<accession>A0A016ST99</accession>
<protein>
    <submittedName>
        <fullName evidence="1">Uncharacterized protein</fullName>
    </submittedName>
</protein>